<organism evidence="2">
    <name type="scientific">marine sediment metagenome</name>
    <dbReference type="NCBI Taxonomy" id="412755"/>
    <lineage>
        <taxon>unclassified sequences</taxon>
        <taxon>metagenomes</taxon>
        <taxon>ecological metagenomes</taxon>
    </lineage>
</organism>
<protein>
    <recommendedName>
        <fullName evidence="1">Peptidase M24 domain-containing protein</fullName>
    </recommendedName>
</protein>
<dbReference type="PANTHER" id="PTHR46112:SF3">
    <property type="entry name" value="AMINOPEPTIDASE YPDF"/>
    <property type="match status" value="1"/>
</dbReference>
<proteinExistence type="predicted"/>
<dbReference type="AlphaFoldDB" id="X1PX58"/>
<dbReference type="Gene3D" id="3.90.230.10">
    <property type="entry name" value="Creatinase/methionine aminopeptidase superfamily"/>
    <property type="match status" value="1"/>
</dbReference>
<evidence type="ECO:0000259" key="1">
    <source>
        <dbReference type="Pfam" id="PF00557"/>
    </source>
</evidence>
<dbReference type="EMBL" id="BARW01004164">
    <property type="protein sequence ID" value="GAI60473.1"/>
    <property type="molecule type" value="Genomic_DNA"/>
</dbReference>
<name>X1PX58_9ZZZZ</name>
<feature type="non-terminal residue" evidence="2">
    <location>
        <position position="1"/>
    </location>
</feature>
<dbReference type="InterPro" id="IPR036005">
    <property type="entry name" value="Creatinase/aminopeptidase-like"/>
</dbReference>
<evidence type="ECO:0000313" key="2">
    <source>
        <dbReference type="EMBL" id="GAI60473.1"/>
    </source>
</evidence>
<accession>X1PX58</accession>
<gene>
    <name evidence="2" type="ORF">S12H4_09980</name>
</gene>
<comment type="caution">
    <text evidence="2">The sequence shown here is derived from an EMBL/GenBank/DDBJ whole genome shotgun (WGS) entry which is preliminary data.</text>
</comment>
<dbReference type="InterPro" id="IPR050659">
    <property type="entry name" value="Peptidase_M24B"/>
</dbReference>
<reference evidence="2" key="1">
    <citation type="journal article" date="2014" name="Front. Microbiol.">
        <title>High frequency of phylogenetically diverse reductive dehalogenase-homologous genes in deep subseafloor sedimentary metagenomes.</title>
        <authorList>
            <person name="Kawai M."/>
            <person name="Futagami T."/>
            <person name="Toyoda A."/>
            <person name="Takaki Y."/>
            <person name="Nishi S."/>
            <person name="Hori S."/>
            <person name="Arai W."/>
            <person name="Tsubouchi T."/>
            <person name="Morono Y."/>
            <person name="Uchiyama I."/>
            <person name="Ito T."/>
            <person name="Fujiyama A."/>
            <person name="Inagaki F."/>
            <person name="Takami H."/>
        </authorList>
    </citation>
    <scope>NUCLEOTIDE SEQUENCE</scope>
    <source>
        <strain evidence="2">Expedition CK06-06</strain>
    </source>
</reference>
<sequence>AQFTAIATIEAGMSGEQADSLARTVIEQGGYWENFGHGLGHGIGLSAHEAPRLGRGSEDVLAEGMVFTIEPGVYINGWGGVRIEDVVVLEQGRVKVLSKARKVD</sequence>
<feature type="domain" description="Peptidase M24" evidence="1">
    <location>
        <begin position="1"/>
        <end position="89"/>
    </location>
</feature>
<dbReference type="PANTHER" id="PTHR46112">
    <property type="entry name" value="AMINOPEPTIDASE"/>
    <property type="match status" value="1"/>
</dbReference>
<dbReference type="InterPro" id="IPR000994">
    <property type="entry name" value="Pept_M24"/>
</dbReference>
<dbReference type="Pfam" id="PF00557">
    <property type="entry name" value="Peptidase_M24"/>
    <property type="match status" value="1"/>
</dbReference>
<dbReference type="SUPFAM" id="SSF55920">
    <property type="entry name" value="Creatinase/aminopeptidase"/>
    <property type="match status" value="1"/>
</dbReference>